<feature type="compositionally biased region" description="Polar residues" evidence="1">
    <location>
        <begin position="85"/>
        <end position="98"/>
    </location>
</feature>
<comment type="caution">
    <text evidence="2">The sequence shown here is derived from an EMBL/GenBank/DDBJ whole genome shotgun (WGS) entry which is preliminary data.</text>
</comment>
<evidence type="ECO:0000256" key="1">
    <source>
        <dbReference type="SAM" id="MobiDB-lite"/>
    </source>
</evidence>
<name>A0A9Q3D067_9BASI</name>
<dbReference type="AlphaFoldDB" id="A0A9Q3D067"/>
<evidence type="ECO:0000313" key="2">
    <source>
        <dbReference type="EMBL" id="MBW0494459.1"/>
    </source>
</evidence>
<dbReference type="EMBL" id="AVOT02012591">
    <property type="protein sequence ID" value="MBW0494459.1"/>
    <property type="molecule type" value="Genomic_DNA"/>
</dbReference>
<keyword evidence="3" id="KW-1185">Reference proteome</keyword>
<feature type="region of interest" description="Disordered" evidence="1">
    <location>
        <begin position="1"/>
        <end position="105"/>
    </location>
</feature>
<dbReference type="OrthoDB" id="2501705at2759"/>
<organism evidence="2 3">
    <name type="scientific">Austropuccinia psidii MF-1</name>
    <dbReference type="NCBI Taxonomy" id="1389203"/>
    <lineage>
        <taxon>Eukaryota</taxon>
        <taxon>Fungi</taxon>
        <taxon>Dikarya</taxon>
        <taxon>Basidiomycota</taxon>
        <taxon>Pucciniomycotina</taxon>
        <taxon>Pucciniomycetes</taxon>
        <taxon>Pucciniales</taxon>
        <taxon>Sphaerophragmiaceae</taxon>
        <taxon>Austropuccinia</taxon>
    </lineage>
</organism>
<feature type="compositionally biased region" description="Polar residues" evidence="1">
    <location>
        <begin position="50"/>
        <end position="60"/>
    </location>
</feature>
<feature type="compositionally biased region" description="Basic and acidic residues" evidence="1">
    <location>
        <begin position="203"/>
        <end position="219"/>
    </location>
</feature>
<proteinExistence type="predicted"/>
<sequence length="454" mass="51427">MNASGLNIDVGNPKAPTSSTWSIPNISLPPIPPNPTNTQIHVSEGPEGTPQISSSANPQSKFPHEFLLNPGQNPVASQDPFGRSKQPTLNIPSGSQAHVGNEKQVDIGQRKRPLENVTWSGLSEGNPGLTLHQNMAPKGKSVQSQEPIEDCDELYASSPLVHKEKVIGNHHPYASKPRMGHASSSREKIVDDEDENMSPTQSERNDEPRRHNFTAHEHGTQSNSEFTHPQMGLAPSMLEQSEISQQRNLACKAHNVVKRASQKEQQKWLKAELPENVHGMRSAVHAHCLFLLKVRDKDFSSLPAPPSTEEHEISIQVAGNLRYVPKHVFNEPSTQVQSQGFQSYFKNELHKLRLKKFTWDWESSWQHPFNKLMSMVFYHTFCLALVSTQYHHYCWNKDHNNYGVMAALMEQYFTSLKREWKSIQKDAEYFVKKKENQKLTKICQRVSYCISSSL</sequence>
<accession>A0A9Q3D067</accession>
<dbReference type="Proteomes" id="UP000765509">
    <property type="component" value="Unassembled WGS sequence"/>
</dbReference>
<protein>
    <submittedName>
        <fullName evidence="2">Uncharacterized protein</fullName>
    </submittedName>
</protein>
<reference evidence="2" key="1">
    <citation type="submission" date="2021-03" db="EMBL/GenBank/DDBJ databases">
        <title>Draft genome sequence of rust myrtle Austropuccinia psidii MF-1, a brazilian biotype.</title>
        <authorList>
            <person name="Quecine M.C."/>
            <person name="Pachon D.M.R."/>
            <person name="Bonatelli M.L."/>
            <person name="Correr F.H."/>
            <person name="Franceschini L.M."/>
            <person name="Leite T.F."/>
            <person name="Margarido G.R.A."/>
            <person name="Almeida C.A."/>
            <person name="Ferrarezi J.A."/>
            <person name="Labate C.A."/>
        </authorList>
    </citation>
    <scope>NUCLEOTIDE SEQUENCE</scope>
    <source>
        <strain evidence="2">MF-1</strain>
    </source>
</reference>
<evidence type="ECO:0000313" key="3">
    <source>
        <dbReference type="Proteomes" id="UP000765509"/>
    </source>
</evidence>
<feature type="region of interest" description="Disordered" evidence="1">
    <location>
        <begin position="170"/>
        <end position="230"/>
    </location>
</feature>
<gene>
    <name evidence="2" type="ORF">O181_034174</name>
</gene>